<dbReference type="Proteomes" id="UP001595530">
    <property type="component" value="Unassembled WGS sequence"/>
</dbReference>
<evidence type="ECO:0000259" key="4">
    <source>
        <dbReference type="Pfam" id="PF07859"/>
    </source>
</evidence>
<dbReference type="PANTHER" id="PTHR48081:SF8">
    <property type="entry name" value="ALPHA_BETA HYDROLASE FOLD-3 DOMAIN-CONTAINING PROTEIN-RELATED"/>
    <property type="match status" value="1"/>
</dbReference>
<name>A0ABV7EUX9_9BURK</name>
<dbReference type="Gene3D" id="3.40.50.1820">
    <property type="entry name" value="alpha/beta hydrolase"/>
    <property type="match status" value="1"/>
</dbReference>
<organism evidence="5 6">
    <name type="scientific">Undibacterium arcticum</name>
    <dbReference type="NCBI Taxonomy" id="1762892"/>
    <lineage>
        <taxon>Bacteria</taxon>
        <taxon>Pseudomonadati</taxon>
        <taxon>Pseudomonadota</taxon>
        <taxon>Betaproteobacteria</taxon>
        <taxon>Burkholderiales</taxon>
        <taxon>Oxalobacteraceae</taxon>
        <taxon>Undibacterium</taxon>
    </lineage>
</organism>
<dbReference type="GO" id="GO:0016787">
    <property type="term" value="F:hydrolase activity"/>
    <property type="evidence" value="ECO:0007669"/>
    <property type="project" value="UniProtKB-KW"/>
</dbReference>
<dbReference type="InterPro" id="IPR033140">
    <property type="entry name" value="Lipase_GDXG_put_SER_AS"/>
</dbReference>
<evidence type="ECO:0000313" key="6">
    <source>
        <dbReference type="Proteomes" id="UP001595530"/>
    </source>
</evidence>
<feature type="domain" description="Alpha/beta hydrolase fold-3" evidence="4">
    <location>
        <begin position="77"/>
        <end position="285"/>
    </location>
</feature>
<gene>
    <name evidence="5" type="ORF">ACFOFO_01025</name>
</gene>
<evidence type="ECO:0000256" key="3">
    <source>
        <dbReference type="PROSITE-ProRule" id="PRU10038"/>
    </source>
</evidence>
<dbReference type="InterPro" id="IPR013094">
    <property type="entry name" value="AB_hydrolase_3"/>
</dbReference>
<dbReference type="InterPro" id="IPR050300">
    <property type="entry name" value="GDXG_lipolytic_enzyme"/>
</dbReference>
<feature type="active site" evidence="3">
    <location>
        <position position="155"/>
    </location>
</feature>
<keyword evidence="6" id="KW-1185">Reference proteome</keyword>
<evidence type="ECO:0000256" key="2">
    <source>
        <dbReference type="ARBA" id="ARBA00022801"/>
    </source>
</evidence>
<keyword evidence="2 5" id="KW-0378">Hydrolase</keyword>
<accession>A0ABV7EUX9</accession>
<comment type="similarity">
    <text evidence="1">Belongs to the 'GDXG' lipolytic enzyme family.</text>
</comment>
<reference evidence="6" key="1">
    <citation type="journal article" date="2019" name="Int. J. Syst. Evol. Microbiol.">
        <title>The Global Catalogue of Microorganisms (GCM) 10K type strain sequencing project: providing services to taxonomists for standard genome sequencing and annotation.</title>
        <authorList>
            <consortium name="The Broad Institute Genomics Platform"/>
            <consortium name="The Broad Institute Genome Sequencing Center for Infectious Disease"/>
            <person name="Wu L."/>
            <person name="Ma J."/>
        </authorList>
    </citation>
    <scope>NUCLEOTIDE SEQUENCE [LARGE SCALE GENOMIC DNA]</scope>
    <source>
        <strain evidence="6">KCTC 42986</strain>
    </source>
</reference>
<dbReference type="PANTHER" id="PTHR48081">
    <property type="entry name" value="AB HYDROLASE SUPERFAMILY PROTEIN C4A8.06C"/>
    <property type="match status" value="1"/>
</dbReference>
<dbReference type="PROSITE" id="PS01174">
    <property type="entry name" value="LIPASE_GDXG_SER"/>
    <property type="match status" value="1"/>
</dbReference>
<dbReference type="InterPro" id="IPR029058">
    <property type="entry name" value="AB_hydrolase_fold"/>
</dbReference>
<comment type="caution">
    <text evidence="5">The sequence shown here is derived from an EMBL/GenBank/DDBJ whole genome shotgun (WGS) entry which is preliminary data.</text>
</comment>
<evidence type="ECO:0000256" key="1">
    <source>
        <dbReference type="ARBA" id="ARBA00010515"/>
    </source>
</evidence>
<dbReference type="RefSeq" id="WP_390330584.1">
    <property type="nucleotide sequence ID" value="NZ_JBHRTP010000003.1"/>
</dbReference>
<protein>
    <submittedName>
        <fullName evidence="5">Alpha/beta hydrolase</fullName>
    </submittedName>
</protein>
<proteinExistence type="inferred from homology"/>
<dbReference type="Pfam" id="PF07859">
    <property type="entry name" value="Abhydrolase_3"/>
    <property type="match status" value="1"/>
</dbReference>
<dbReference type="SUPFAM" id="SSF53474">
    <property type="entry name" value="alpha/beta-Hydrolases"/>
    <property type="match status" value="1"/>
</dbReference>
<dbReference type="EMBL" id="JBHRTP010000003">
    <property type="protein sequence ID" value="MFC3106553.1"/>
    <property type="molecule type" value="Genomic_DNA"/>
</dbReference>
<evidence type="ECO:0000313" key="5">
    <source>
        <dbReference type="EMBL" id="MFC3106553.1"/>
    </source>
</evidence>
<sequence>MAIDPQAQGILAMFAGFPEPDYSTLDVTAYRAIDAQRSVPSLNEAVSHIADHVITAPAGPMTLRLYHPAPGSVLPAIVFFHGGGWVSCGLDTHDNLCRRLANLSGCAVISVDYRLAPEAAFPGPVDDGCAALRWIHGKASTFGINPGRLAVAGDSAGGNLAAACAQLSLDPTLELPKLSHQLLFYPVIDAACDTPSFDTYATGYLLTNNLMKWFWQQYLRVPADAEDPRACPLRATSFSGLASATIITAEYDPLRDEGEAYAARLRQDGVPVQLKCWDGVFHGFASMVGIMQAADDALALGAKAVGLALTE</sequence>